<evidence type="ECO:0000313" key="1">
    <source>
        <dbReference type="EMBL" id="TRX20901.1"/>
    </source>
</evidence>
<accession>A0A553CK87</accession>
<comment type="caution">
    <text evidence="1">The sequence shown here is derived from an EMBL/GenBank/DDBJ whole genome shotgun (WGS) entry which is preliminary data.</text>
</comment>
<protein>
    <recommendedName>
        <fullName evidence="3">Outer membrane protein beta-barrel domain-containing protein</fullName>
    </recommendedName>
</protein>
<name>A0A553CK87_9FLAO</name>
<keyword evidence="2" id="KW-1185">Reference proteome</keyword>
<dbReference type="AlphaFoldDB" id="A0A553CK87"/>
<dbReference type="OrthoDB" id="1352145at2"/>
<dbReference type="RefSeq" id="WP_143391758.1">
    <property type="nucleotide sequence ID" value="NZ_VJZQ01000030.1"/>
</dbReference>
<reference evidence="1 2" key="1">
    <citation type="submission" date="2019-07" db="EMBL/GenBank/DDBJ databases">
        <title>Novel species of Flavobacterium.</title>
        <authorList>
            <person name="Liu Q."/>
            <person name="Xin Y.-H."/>
        </authorList>
    </citation>
    <scope>NUCLEOTIDE SEQUENCE [LARGE SCALE GENOMIC DNA]</scope>
    <source>
        <strain evidence="1 2">LB3P56</strain>
    </source>
</reference>
<dbReference type="EMBL" id="VJZR01000007">
    <property type="protein sequence ID" value="TRX20901.1"/>
    <property type="molecule type" value="Genomic_DNA"/>
</dbReference>
<dbReference type="Proteomes" id="UP000318585">
    <property type="component" value="Unassembled WGS sequence"/>
</dbReference>
<evidence type="ECO:0008006" key="3">
    <source>
        <dbReference type="Google" id="ProtNLM"/>
    </source>
</evidence>
<gene>
    <name evidence="1" type="ORF">FNW17_09540</name>
</gene>
<organism evidence="1 2">
    <name type="scientific">Flavobacterium franklandianum</name>
    <dbReference type="NCBI Taxonomy" id="2594430"/>
    <lineage>
        <taxon>Bacteria</taxon>
        <taxon>Pseudomonadati</taxon>
        <taxon>Bacteroidota</taxon>
        <taxon>Flavobacteriia</taxon>
        <taxon>Flavobacteriales</taxon>
        <taxon>Flavobacteriaceae</taxon>
        <taxon>Flavobacterium</taxon>
    </lineage>
</organism>
<evidence type="ECO:0000313" key="2">
    <source>
        <dbReference type="Proteomes" id="UP000318585"/>
    </source>
</evidence>
<sequence length="239" mass="26789">MKTNTLFILFIFVCNIVFSQENLDSKITKDSTAIVKDSAIAKVTPHKWSIDIGTGISNGTRPYSDGYYKSINNQLFNGFIFNNYMVGVKYNFSEIVGVKMDVAFDRFINSKETKSKPFEVAQYRTSIQAVFNLNSFIKSVNYVSRFNLLFRGGLHLAILKPIAADYNNKVSNGDNYAGVVIGITPTVRISKKTSIFFDVSSYSNYGQNLTWNGKHSEVSNNTEGHMYSATFGLSFALDK</sequence>
<proteinExistence type="predicted"/>